<keyword evidence="10" id="KW-1185">Reference proteome</keyword>
<proteinExistence type="inferred from homology"/>
<dbReference type="Gene3D" id="3.30.70.1430">
    <property type="entry name" value="Multidrug efflux transporter AcrB pore domain"/>
    <property type="match status" value="2"/>
</dbReference>
<dbReference type="GO" id="GO:0008324">
    <property type="term" value="F:monoatomic cation transmembrane transporter activity"/>
    <property type="evidence" value="ECO:0007669"/>
    <property type="project" value="InterPro"/>
</dbReference>
<evidence type="ECO:0000256" key="6">
    <source>
        <dbReference type="ARBA" id="ARBA00022989"/>
    </source>
</evidence>
<evidence type="ECO:0000313" key="10">
    <source>
        <dbReference type="Proteomes" id="UP000663859"/>
    </source>
</evidence>
<comment type="subcellular location">
    <subcellularLocation>
        <location evidence="1">Cell membrane</location>
        <topology evidence="1">Multi-pass membrane protein</topology>
    </subcellularLocation>
</comment>
<keyword evidence="7 8" id="KW-0472">Membrane</keyword>
<keyword evidence="6 8" id="KW-1133">Transmembrane helix</keyword>
<feature type="transmembrane region" description="Helical" evidence="8">
    <location>
        <begin position="367"/>
        <end position="386"/>
    </location>
</feature>
<dbReference type="PANTHER" id="PTHR32063:SF19">
    <property type="entry name" value="CATION EFFLUX SYSTEM PROTEIN CUSA"/>
    <property type="match status" value="1"/>
</dbReference>
<feature type="transmembrane region" description="Helical" evidence="8">
    <location>
        <begin position="450"/>
        <end position="467"/>
    </location>
</feature>
<dbReference type="NCBIfam" id="TIGR00914">
    <property type="entry name" value="2A0601"/>
    <property type="match status" value="1"/>
</dbReference>
<dbReference type="SUPFAM" id="SSF82693">
    <property type="entry name" value="Multidrug efflux transporter AcrB pore domain, PN1, PN2, PC1 and PC2 subdomains"/>
    <property type="match status" value="2"/>
</dbReference>
<protein>
    <submittedName>
        <fullName evidence="9">Copper/silver export system RND permease</fullName>
    </submittedName>
</protein>
<dbReference type="InterPro" id="IPR004763">
    <property type="entry name" value="CusA-like"/>
</dbReference>
<feature type="transmembrane region" description="Helical" evidence="8">
    <location>
        <begin position="923"/>
        <end position="941"/>
    </location>
</feature>
<keyword evidence="3" id="KW-0813">Transport</keyword>
<dbReference type="Gene3D" id="1.20.1640.10">
    <property type="entry name" value="Multidrug efflux transporter AcrB transmembrane domain"/>
    <property type="match status" value="2"/>
</dbReference>
<dbReference type="PANTHER" id="PTHR32063">
    <property type="match status" value="1"/>
</dbReference>
<evidence type="ECO:0000256" key="7">
    <source>
        <dbReference type="ARBA" id="ARBA00023136"/>
    </source>
</evidence>
<dbReference type="Gene3D" id="3.30.2090.10">
    <property type="entry name" value="Multidrug efflux transporter AcrB TolC docking domain, DN and DC subdomains"/>
    <property type="match status" value="2"/>
</dbReference>
<dbReference type="Pfam" id="PF00873">
    <property type="entry name" value="ACR_tran"/>
    <property type="match status" value="1"/>
</dbReference>
<dbReference type="InterPro" id="IPR001036">
    <property type="entry name" value="Acrflvin-R"/>
</dbReference>
<evidence type="ECO:0000313" key="9">
    <source>
        <dbReference type="EMBL" id="CAF0689783.1"/>
    </source>
</evidence>
<feature type="transmembrane region" description="Helical" evidence="8">
    <location>
        <begin position="895"/>
        <end position="911"/>
    </location>
</feature>
<reference evidence="9" key="1">
    <citation type="submission" date="2021-02" db="EMBL/GenBank/DDBJ databases">
        <authorList>
            <person name="Cremers G."/>
            <person name="Picone N."/>
        </authorList>
    </citation>
    <scope>NUCLEOTIDE SEQUENCE</scope>
    <source>
        <strain evidence="9">PQ17</strain>
    </source>
</reference>
<keyword evidence="5 8" id="KW-0812">Transmembrane</keyword>
<feature type="transmembrane region" description="Helical" evidence="8">
    <location>
        <begin position="392"/>
        <end position="413"/>
    </location>
</feature>
<organism evidence="9 10">
    <name type="scientific">Candidatus Methylacidithermus pantelleriae</name>
    <dbReference type="NCBI Taxonomy" id="2744239"/>
    <lineage>
        <taxon>Bacteria</taxon>
        <taxon>Pseudomonadati</taxon>
        <taxon>Verrucomicrobiota</taxon>
        <taxon>Methylacidiphilae</taxon>
        <taxon>Methylacidiphilales</taxon>
        <taxon>Methylacidiphilaceae</taxon>
        <taxon>Candidatus Methylacidithermus</taxon>
    </lineage>
</organism>
<dbReference type="Gene3D" id="3.30.70.1320">
    <property type="entry name" value="Multidrug efflux transporter AcrB pore domain like"/>
    <property type="match status" value="1"/>
</dbReference>
<evidence type="ECO:0000256" key="4">
    <source>
        <dbReference type="ARBA" id="ARBA00022475"/>
    </source>
</evidence>
<feature type="transmembrane region" description="Helical" evidence="8">
    <location>
        <begin position="1033"/>
        <end position="1059"/>
    </location>
</feature>
<feature type="transmembrane region" description="Helical" evidence="8">
    <location>
        <begin position="528"/>
        <end position="552"/>
    </location>
</feature>
<evidence type="ECO:0000256" key="2">
    <source>
        <dbReference type="ARBA" id="ARBA00010942"/>
    </source>
</evidence>
<comment type="caution">
    <text evidence="9">The sequence shown here is derived from an EMBL/GenBank/DDBJ whole genome shotgun (WGS) entry which is preliminary data.</text>
</comment>
<dbReference type="GO" id="GO:0005886">
    <property type="term" value="C:plasma membrane"/>
    <property type="evidence" value="ECO:0007669"/>
    <property type="project" value="UniProtKB-SubCell"/>
</dbReference>
<dbReference type="Proteomes" id="UP000663859">
    <property type="component" value="Unassembled WGS sequence"/>
</dbReference>
<dbReference type="RefSeq" id="WP_174581790.1">
    <property type="nucleotide sequence ID" value="NZ_CAJNOB010000001.1"/>
</dbReference>
<dbReference type="InterPro" id="IPR027463">
    <property type="entry name" value="AcrB_DN_DC_subdom"/>
</dbReference>
<dbReference type="PRINTS" id="PR00702">
    <property type="entry name" value="ACRIFLAVINRP"/>
</dbReference>
<evidence type="ECO:0000256" key="8">
    <source>
        <dbReference type="SAM" id="Phobius"/>
    </source>
</evidence>
<dbReference type="GO" id="GO:0042910">
    <property type="term" value="F:xenobiotic transmembrane transporter activity"/>
    <property type="evidence" value="ECO:0007669"/>
    <property type="project" value="TreeGrafter"/>
</dbReference>
<feature type="transmembrane region" description="Helical" evidence="8">
    <location>
        <begin position="947"/>
        <end position="971"/>
    </location>
</feature>
<dbReference type="Gene3D" id="3.30.70.1440">
    <property type="entry name" value="Multidrug efflux transporter AcrB pore domain"/>
    <property type="match status" value="1"/>
</dbReference>
<accession>A0A8J2BR07</accession>
<gene>
    <name evidence="9" type="primary">cusA</name>
    <name evidence="9" type="ORF">MPNT_10365</name>
</gene>
<feature type="transmembrane region" description="Helical" evidence="8">
    <location>
        <begin position="487"/>
        <end position="507"/>
    </location>
</feature>
<name>A0A8J2BR07_9BACT</name>
<feature type="transmembrane region" description="Helical" evidence="8">
    <location>
        <begin position="1004"/>
        <end position="1021"/>
    </location>
</feature>
<keyword evidence="4" id="KW-1003">Cell membrane</keyword>
<evidence type="ECO:0000256" key="3">
    <source>
        <dbReference type="ARBA" id="ARBA00022448"/>
    </source>
</evidence>
<dbReference type="SUPFAM" id="SSF82866">
    <property type="entry name" value="Multidrug efflux transporter AcrB transmembrane domain"/>
    <property type="match status" value="2"/>
</dbReference>
<evidence type="ECO:0000256" key="5">
    <source>
        <dbReference type="ARBA" id="ARBA00022692"/>
    </source>
</evidence>
<comment type="similarity">
    <text evidence="2">Belongs to the resistance-nodulation-cell division (RND) (TC 2.A.6) family.</text>
</comment>
<dbReference type="EMBL" id="CAJNOB010000001">
    <property type="protein sequence ID" value="CAF0689783.1"/>
    <property type="molecule type" value="Genomic_DNA"/>
</dbReference>
<dbReference type="SUPFAM" id="SSF82714">
    <property type="entry name" value="Multidrug efflux transporter AcrB TolC docking domain, DN and DC subdomains"/>
    <property type="match status" value="2"/>
</dbReference>
<sequence length="1085" mass="120096">MVNPETWIKSSVRNPVLVVLGTLLLLGLGAFAMLRVPVDAIPDLSDVQVIIYTEWPGRSPDLVEDQVTYPISTRLIGAPRVRWVRGESTFGKSFVYVIFEDGTDLYWARSRVLEYLAGLLGNLPPGVQPRLGPDATSVGWVFEYALVDETGRHTLAELRSFQDWTLRFALNSVPGVAEVASVGGYVIEYQVQLDPKKLSVYGVSLLEVVEAIQNGNRDVGGGTFEVNTTEQILRGRGYFRSLRDMGKTVVKVTPNGVPVRVEDLGYLTLGPAPRRGAAELDGKGECVGGIIIMRQGENALRVIDGVRKKIRELEPSFPSGVKLVPVYDRSELIQRAIHTLSRKLVEESVIVVGVCALFLWHFRSALVVILFLPAAIVLSFLPFSFFDLNANIMSLGGIAIAIGAMVDAGIVMVEAAHKEIEREAEGTGGLTEAKRKEAILIAAQRVGRPLFFSLLVLTVSFLPILGLEAQEGRLFRPLALTKTFSMLFASLLSVTLVPVLMQALIRGRIRPETQNPISTVSQRLYLPIVRWVLAHPWATLGMAASILASAYFPITHLGAEFMPPLDEGTLLYMPTGIPGIALPEATRILQIQDEILRTFPEVDHVFGKVGAAETSTDPAPLSMVETLVSLKPKSQWRPGMTWNKLLAEMDQRLRFPGMANIFWMPIQTRLQMLTTGMRSVLGIKIFGDDWRVLDRLGTEIEQTLSAFPKTRSVYSERLSGGRFLDVELDRDALARFGLSVEDVQKTLEYAFGGNPVTTMVLGRERYPVTVRVVRSFRDYPERIGELWIPTRQPKPLLPPKNGMEGQEEGAQGGGWTNRVNLSLLARLKFRSGPPSLRSENGKLVNFVFVDTEDPDLVGYVQKASQRIAQTVSFPPGYYVQWSGNFEYYQRAKERLSLLIPIVIFVIFFLLYTNTGSLVESGLVLLAVPFSLVGAFWLLFFLHFNLSVAVAVGLIALAGLDAETGVVMLLYLEEAYRMRIQKGLMRCSDDLREAILEGAAGRLRPKLMTVCTILFGLLPILWETQTGGDVMKRVAAPMVGGVLTSAVLELLVYPVLYWIWRRPSVRSRTPSALVVAPVRASRQGET</sequence>
<evidence type="ECO:0000256" key="1">
    <source>
        <dbReference type="ARBA" id="ARBA00004651"/>
    </source>
</evidence>
<dbReference type="AlphaFoldDB" id="A0A8J2BR07"/>